<feature type="region of interest" description="Disordered" evidence="1">
    <location>
        <begin position="1"/>
        <end position="42"/>
    </location>
</feature>
<organism evidence="2 3">
    <name type="scientific">Knipowitschia caucasica</name>
    <name type="common">Caucasian dwarf goby</name>
    <name type="synonym">Pomatoschistus caucasicus</name>
    <dbReference type="NCBI Taxonomy" id="637954"/>
    <lineage>
        <taxon>Eukaryota</taxon>
        <taxon>Metazoa</taxon>
        <taxon>Chordata</taxon>
        <taxon>Craniata</taxon>
        <taxon>Vertebrata</taxon>
        <taxon>Euteleostomi</taxon>
        <taxon>Actinopterygii</taxon>
        <taxon>Neopterygii</taxon>
        <taxon>Teleostei</taxon>
        <taxon>Neoteleostei</taxon>
        <taxon>Acanthomorphata</taxon>
        <taxon>Gobiaria</taxon>
        <taxon>Gobiiformes</taxon>
        <taxon>Gobioidei</taxon>
        <taxon>Gobiidae</taxon>
        <taxon>Gobiinae</taxon>
        <taxon>Knipowitschia</taxon>
    </lineage>
</organism>
<name>A0AAV2KYQ7_KNICA</name>
<dbReference type="Proteomes" id="UP001497482">
    <property type="component" value="Chromosome 2"/>
</dbReference>
<proteinExistence type="predicted"/>
<evidence type="ECO:0000313" key="3">
    <source>
        <dbReference type="Proteomes" id="UP001497482"/>
    </source>
</evidence>
<dbReference type="EMBL" id="OZ035824">
    <property type="protein sequence ID" value="CAL1593227.1"/>
    <property type="molecule type" value="Genomic_DNA"/>
</dbReference>
<evidence type="ECO:0000313" key="2">
    <source>
        <dbReference type="EMBL" id="CAL1593227.1"/>
    </source>
</evidence>
<reference evidence="2 3" key="1">
    <citation type="submission" date="2024-04" db="EMBL/GenBank/DDBJ databases">
        <authorList>
            <person name="Waldvogel A.-M."/>
            <person name="Schoenle A."/>
        </authorList>
    </citation>
    <scope>NUCLEOTIDE SEQUENCE [LARGE SCALE GENOMIC DNA]</scope>
</reference>
<sequence length="122" mass="13001">MAAPQGSAATSRRPGSSGRGPDSTPITGEVRRASPRYSTRSQLSYISSSVRPHLQTTLRTHYITAEQMDAQSVALTLFGIRADVMAAVDRGIRDRAHPPALGLLTAVKWPCISSAAVKRSAL</sequence>
<keyword evidence="3" id="KW-1185">Reference proteome</keyword>
<protein>
    <submittedName>
        <fullName evidence="2">Uncharacterized protein</fullName>
    </submittedName>
</protein>
<dbReference type="AlphaFoldDB" id="A0AAV2KYQ7"/>
<evidence type="ECO:0000256" key="1">
    <source>
        <dbReference type="SAM" id="MobiDB-lite"/>
    </source>
</evidence>
<gene>
    <name evidence="2" type="ORF">KC01_LOCUS22364</name>
</gene>
<accession>A0AAV2KYQ7</accession>